<organism evidence="1 2">
    <name type="scientific">Cymbomonas tetramitiformis</name>
    <dbReference type="NCBI Taxonomy" id="36881"/>
    <lineage>
        <taxon>Eukaryota</taxon>
        <taxon>Viridiplantae</taxon>
        <taxon>Chlorophyta</taxon>
        <taxon>Pyramimonadophyceae</taxon>
        <taxon>Pyramimonadales</taxon>
        <taxon>Pyramimonadaceae</taxon>
        <taxon>Cymbomonas</taxon>
    </lineage>
</organism>
<evidence type="ECO:0000313" key="1">
    <source>
        <dbReference type="EMBL" id="KAK3250071.1"/>
    </source>
</evidence>
<dbReference type="AlphaFoldDB" id="A0AAE0F2W1"/>
<gene>
    <name evidence="1" type="ORF">CYMTET_40533</name>
</gene>
<name>A0AAE0F2W1_9CHLO</name>
<dbReference type="Proteomes" id="UP001190700">
    <property type="component" value="Unassembled WGS sequence"/>
</dbReference>
<comment type="caution">
    <text evidence="1">The sequence shown here is derived from an EMBL/GenBank/DDBJ whole genome shotgun (WGS) entry which is preliminary data.</text>
</comment>
<protein>
    <submittedName>
        <fullName evidence="1">Uncharacterized protein</fullName>
    </submittedName>
</protein>
<keyword evidence="2" id="KW-1185">Reference proteome</keyword>
<dbReference type="EMBL" id="LGRX02026937">
    <property type="protein sequence ID" value="KAK3250071.1"/>
    <property type="molecule type" value="Genomic_DNA"/>
</dbReference>
<sequence>MASIGGIEEEAADDPTKISLKRLIQLVGRVYGRWLATQTTYQAAAATSALAVGTDDGVDHKAIYKMILDKIRTLEHFIRTGKTGLAATKAAQGRARHVPLWLLRWARVRGGGTALHWRCPRRHHSRYETVYPATGRWKTHLIGSEFGMSATELVHSVGLCSVGDDGAASGAPAITRAFGRGLGGRTPMLVALPARSFCAAALRVCWGGYSRAVRVLTSAMTRLPGAPRPDAIPPFRYWQPEGYYWSLHTRGWAWHPGSSHPPVVIPGFAGFASPSWCTGICGQS</sequence>
<reference evidence="1 2" key="1">
    <citation type="journal article" date="2015" name="Genome Biol. Evol.">
        <title>Comparative Genomics of a Bacterivorous Green Alga Reveals Evolutionary Causalities and Consequences of Phago-Mixotrophic Mode of Nutrition.</title>
        <authorList>
            <person name="Burns J.A."/>
            <person name="Paasch A."/>
            <person name="Narechania A."/>
            <person name="Kim E."/>
        </authorList>
    </citation>
    <scope>NUCLEOTIDE SEQUENCE [LARGE SCALE GENOMIC DNA]</scope>
    <source>
        <strain evidence="1 2">PLY_AMNH</strain>
    </source>
</reference>
<proteinExistence type="predicted"/>
<accession>A0AAE0F2W1</accession>
<evidence type="ECO:0000313" key="2">
    <source>
        <dbReference type="Proteomes" id="UP001190700"/>
    </source>
</evidence>